<dbReference type="PRINTS" id="PR00344">
    <property type="entry name" value="BCTRLSENSOR"/>
</dbReference>
<dbReference type="Gene3D" id="2.130.10.10">
    <property type="entry name" value="YVTN repeat-like/Quinoprotein amine dehydrogenase"/>
    <property type="match status" value="2"/>
</dbReference>
<dbReference type="InterPro" id="IPR011110">
    <property type="entry name" value="Reg_prop"/>
</dbReference>
<dbReference type="InterPro" id="IPR004358">
    <property type="entry name" value="Sig_transdc_His_kin-like_C"/>
</dbReference>
<dbReference type="PANTHER" id="PTHR43547:SF2">
    <property type="entry name" value="HYBRID SIGNAL TRANSDUCTION HISTIDINE KINASE C"/>
    <property type="match status" value="1"/>
</dbReference>
<evidence type="ECO:0000259" key="12">
    <source>
        <dbReference type="PROSITE" id="PS50109"/>
    </source>
</evidence>
<comment type="catalytic activity">
    <reaction evidence="1">
        <text>ATP + protein L-histidine = ADP + protein N-phospho-L-histidine.</text>
        <dbReference type="EC" id="2.7.13.3"/>
    </reaction>
</comment>
<dbReference type="CDD" id="cd17574">
    <property type="entry name" value="REC_OmpR"/>
    <property type="match status" value="1"/>
</dbReference>
<dbReference type="SUPFAM" id="SSF52172">
    <property type="entry name" value="CheY-like"/>
    <property type="match status" value="1"/>
</dbReference>
<dbReference type="CDD" id="cd00075">
    <property type="entry name" value="HATPase"/>
    <property type="match status" value="1"/>
</dbReference>
<evidence type="ECO:0000256" key="2">
    <source>
        <dbReference type="ARBA" id="ARBA00012438"/>
    </source>
</evidence>
<dbReference type="Pfam" id="PF02518">
    <property type="entry name" value="HATPase_c"/>
    <property type="match status" value="1"/>
</dbReference>
<dbReference type="PROSITE" id="PS50109">
    <property type="entry name" value="HIS_KIN"/>
    <property type="match status" value="1"/>
</dbReference>
<dbReference type="Gene3D" id="1.10.287.130">
    <property type="match status" value="1"/>
</dbReference>
<dbReference type="EC" id="2.7.13.3" evidence="2"/>
<dbReference type="SMART" id="SM00388">
    <property type="entry name" value="HisKA"/>
    <property type="match status" value="1"/>
</dbReference>
<dbReference type="InterPro" id="IPR001789">
    <property type="entry name" value="Sig_transdc_resp-reg_receiver"/>
</dbReference>
<keyword evidence="4" id="KW-0805">Transcription regulation</keyword>
<dbReference type="Gene3D" id="3.40.50.2300">
    <property type="match status" value="1"/>
</dbReference>
<dbReference type="SUPFAM" id="SSF50998">
    <property type="entry name" value="Quinoprotein alcohol dehydrogenase-like"/>
    <property type="match status" value="1"/>
</dbReference>
<dbReference type="Pfam" id="PF12833">
    <property type="entry name" value="HTH_18"/>
    <property type="match status" value="1"/>
</dbReference>
<evidence type="ECO:0000313" key="15">
    <source>
        <dbReference type="Proteomes" id="UP000665025"/>
    </source>
</evidence>
<dbReference type="Gene3D" id="3.30.565.10">
    <property type="entry name" value="Histidine kinase-like ATPase, C-terminal domain"/>
    <property type="match status" value="1"/>
</dbReference>
<feature type="domain" description="HTH araC/xylS-type" evidence="11">
    <location>
        <begin position="1261"/>
        <end position="1359"/>
    </location>
</feature>
<dbReference type="InterPro" id="IPR009057">
    <property type="entry name" value="Homeodomain-like_sf"/>
</dbReference>
<dbReference type="RefSeq" id="WP_209051756.1">
    <property type="nucleotide sequence ID" value="NZ_CP072425.1"/>
</dbReference>
<dbReference type="Gene3D" id="2.60.40.10">
    <property type="entry name" value="Immunoglobulins"/>
    <property type="match status" value="1"/>
</dbReference>
<dbReference type="InterPro" id="IPR011047">
    <property type="entry name" value="Quinoprotein_ADH-like_sf"/>
</dbReference>
<dbReference type="Pfam" id="PF07494">
    <property type="entry name" value="Reg_prop"/>
    <property type="match status" value="3"/>
</dbReference>
<keyword evidence="9" id="KW-0812">Transmembrane</keyword>
<dbReference type="InterPro" id="IPR015943">
    <property type="entry name" value="WD40/YVTN_repeat-like_dom_sf"/>
</dbReference>
<dbReference type="SMART" id="SM00387">
    <property type="entry name" value="HATPase_c"/>
    <property type="match status" value="1"/>
</dbReference>
<dbReference type="InterPro" id="IPR018060">
    <property type="entry name" value="HTH_AraC"/>
</dbReference>
<feature type="transmembrane region" description="Helical" evidence="9">
    <location>
        <begin position="795"/>
        <end position="815"/>
    </location>
</feature>
<keyword evidence="6" id="KW-0804">Transcription</keyword>
<dbReference type="InterPro" id="IPR005467">
    <property type="entry name" value="His_kinase_dom"/>
</dbReference>
<dbReference type="Pfam" id="PF00072">
    <property type="entry name" value="Response_reg"/>
    <property type="match status" value="1"/>
</dbReference>
<dbReference type="Pfam" id="PF00512">
    <property type="entry name" value="HisKA"/>
    <property type="match status" value="1"/>
</dbReference>
<keyword evidence="15" id="KW-1185">Reference proteome</keyword>
<evidence type="ECO:0000256" key="4">
    <source>
        <dbReference type="ARBA" id="ARBA00023015"/>
    </source>
</evidence>
<dbReference type="InterPro" id="IPR011123">
    <property type="entry name" value="Y_Y_Y"/>
</dbReference>
<name>A0ABX7V6A0_9GAMM</name>
<sequence>MMFSRITKALLLYWLAGIHFCQAYATYPVFSHIDRKQGLSHPHINAIVKDDQGYMWFATEDGLNRYDGYEIKVYRHKAGDPTSVNDNHITTLLLDSRGRLWVGTLRGVSLYIAEQDNFTRYLSKEGDTPRVFSLYENSNNEILIGTNGGGILRAADDTLSLTPPPELDFKQIRSRKIKVFSEFEYTYVVGTDDGLFVIDPAQNKIVDYHFSYSGGDDLFSNDINVVYKKNAHELLIGSGDGLHVLNLQTQQHYTVSKAMLNGRQTSHKVIKTITDMGKGVLWLGTDDGIRVADHELTQVSSIKHNKEDARSLSSNAVTSVFKDESGLVWMGTKTTGINLYNPNVQAFGLHKFANDINGCVANNTHFNILKSSETDIWLDAYQKGLFRLNLNSGACFQYEGIAHELHVNNDVINAGSLFEHSQGDIWLGTLKGAIYRLKKGQHTFERFVGKNEAQLRPGALRAVVEDHKGNLWMGFDYGGLRYFDYETELYQAFSHDEKQQNTLSSNFIFALALDEKRKVLWIGSETGGIDKYDLDTQRFTRYWYSEKRVDGLKSGVYSLLHDERGYVWAGTMGSGLVRIDEESDEIRYFTTDNGLPNNTIYKVLKDNQGIVWLATNHGLARFDPATNEVRNYYASDGLQGNEFNTGGFFDPLSSQMFLVGSQGVNIFYPRNIKLDQSKARTVITQFLLFNRPQTALLKTDEKYQTYLDLEYQQNLFSFAFSGLHYADPQRQHYQYMLEGFDLDWRTTSFKQRTATYTNLDPGQYLFRVKSSNHHGVWGDETQVRVTIFPPIWLTWWAKLCYLLVTVVVMFVVYRFRTKSMRAQNRELELRVASRTHELNQEKQRVEALLQHKSKEFENISHEFRTPLAIIIGRAQQQLQQTISPEQRAAFDVIANIGQRLALTVDDVIALAKFQQQEPQHCFRLVSVSTLVSDICEQMSCYATLKQQQFLTSINPGIFHYCQPYAIEKLVNNLLSNAIKYTPNRGQVKVALEQQGEKYQLTVSDNGVGIAKAQQEIIFKRFYRCDDSTLTAPGSGIGLSLVRDIVTLHDGEIELYSEPGKGSQFIVTFSSASKRVEEYDYSIDPKSIELMMLNQQTDEQFAESYVGSTSLPSLLVVEDNRQLNALLREQLAERYQVFSAFTGVDGLSIAINQVPDIIISDINMPKMDGYQLLDKVKNHPGISHIPVILLTAQCDAESRLTGFKYKADAYVAKPYHLNELLAVLEAQHFNRQKVREHIGSLLANERPISEAGLDEYSNEVIDNCVTYITEHYQEASLSVKSLLDTACLSERQLQRKFQETVGMTPGEFIKEYRLKRAQPLLRKAIKVNDVAQRVGFSSANHFSRQYREKFGYPPSQEAKRSA</sequence>
<dbReference type="InterPro" id="IPR003594">
    <property type="entry name" value="HATPase_dom"/>
</dbReference>
<keyword evidence="8" id="KW-0175">Coiled coil</keyword>
<feature type="coiled-coil region" evidence="8">
    <location>
        <begin position="824"/>
        <end position="855"/>
    </location>
</feature>
<dbReference type="PROSITE" id="PS00041">
    <property type="entry name" value="HTH_ARAC_FAMILY_1"/>
    <property type="match status" value="1"/>
</dbReference>
<proteinExistence type="predicted"/>
<evidence type="ECO:0000256" key="5">
    <source>
        <dbReference type="ARBA" id="ARBA00023125"/>
    </source>
</evidence>
<dbReference type="PROSITE" id="PS50110">
    <property type="entry name" value="RESPONSE_REGULATORY"/>
    <property type="match status" value="1"/>
</dbReference>
<dbReference type="InterPro" id="IPR011006">
    <property type="entry name" value="CheY-like_superfamily"/>
</dbReference>
<dbReference type="EMBL" id="CP072425">
    <property type="protein sequence ID" value="QTL34745.1"/>
    <property type="molecule type" value="Genomic_DNA"/>
</dbReference>
<dbReference type="Proteomes" id="UP000665025">
    <property type="component" value="Chromosome 1"/>
</dbReference>
<dbReference type="PANTHER" id="PTHR43547">
    <property type="entry name" value="TWO-COMPONENT HISTIDINE KINASE"/>
    <property type="match status" value="1"/>
</dbReference>
<dbReference type="InterPro" id="IPR003661">
    <property type="entry name" value="HisK_dim/P_dom"/>
</dbReference>
<keyword evidence="10" id="KW-0732">Signal</keyword>
<evidence type="ECO:0000256" key="1">
    <source>
        <dbReference type="ARBA" id="ARBA00000085"/>
    </source>
</evidence>
<dbReference type="SUPFAM" id="SSF63829">
    <property type="entry name" value="Calcium-dependent phosphotriesterase"/>
    <property type="match status" value="1"/>
</dbReference>
<feature type="signal peptide" evidence="10">
    <location>
        <begin position="1"/>
        <end position="25"/>
    </location>
</feature>
<accession>A0ABX7V6A0</accession>
<dbReference type="InterPro" id="IPR036097">
    <property type="entry name" value="HisK_dim/P_sf"/>
</dbReference>
<evidence type="ECO:0000259" key="13">
    <source>
        <dbReference type="PROSITE" id="PS50110"/>
    </source>
</evidence>
<dbReference type="InterPro" id="IPR036890">
    <property type="entry name" value="HATPase_C_sf"/>
</dbReference>
<dbReference type="Pfam" id="PF07495">
    <property type="entry name" value="Y_Y_Y"/>
    <property type="match status" value="1"/>
</dbReference>
<dbReference type="SMART" id="SM00342">
    <property type="entry name" value="HTH_ARAC"/>
    <property type="match status" value="1"/>
</dbReference>
<evidence type="ECO:0000256" key="10">
    <source>
        <dbReference type="SAM" id="SignalP"/>
    </source>
</evidence>
<keyword evidence="3 7" id="KW-0597">Phosphoprotein</keyword>
<dbReference type="SUPFAM" id="SSF55874">
    <property type="entry name" value="ATPase domain of HSP90 chaperone/DNA topoisomerase II/histidine kinase"/>
    <property type="match status" value="1"/>
</dbReference>
<evidence type="ECO:0000256" key="8">
    <source>
        <dbReference type="SAM" id="Coils"/>
    </source>
</evidence>
<evidence type="ECO:0000256" key="7">
    <source>
        <dbReference type="PROSITE-ProRule" id="PRU00169"/>
    </source>
</evidence>
<dbReference type="SUPFAM" id="SSF46689">
    <property type="entry name" value="Homeodomain-like"/>
    <property type="match status" value="1"/>
</dbReference>
<evidence type="ECO:0000313" key="14">
    <source>
        <dbReference type="EMBL" id="QTL34745.1"/>
    </source>
</evidence>
<gene>
    <name evidence="14" type="ORF">J5X90_14555</name>
</gene>
<keyword evidence="9" id="KW-0472">Membrane</keyword>
<organism evidence="14 15">
    <name type="scientific">Pseudoalteromonas viridis</name>
    <dbReference type="NCBI Taxonomy" id="339617"/>
    <lineage>
        <taxon>Bacteria</taxon>
        <taxon>Pseudomonadati</taxon>
        <taxon>Pseudomonadota</taxon>
        <taxon>Gammaproteobacteria</taxon>
        <taxon>Alteromonadales</taxon>
        <taxon>Pseudoalteromonadaceae</taxon>
        <taxon>Pseudoalteromonas</taxon>
    </lineage>
</organism>
<feature type="domain" description="Histidine kinase" evidence="12">
    <location>
        <begin position="858"/>
        <end position="1072"/>
    </location>
</feature>
<dbReference type="SMART" id="SM00448">
    <property type="entry name" value="REC"/>
    <property type="match status" value="1"/>
</dbReference>
<reference evidence="14 15" key="1">
    <citation type="submission" date="2021-03" db="EMBL/GenBank/DDBJ databases">
        <title>Complete Genome of Pseudoalteromonas viridis Strain BBR56, a new biocontrol bacterial candidate.</title>
        <authorList>
            <person name="Handayani D.P."/>
            <person name="Isnansetyo A."/>
            <person name="Istiqomah I."/>
            <person name="Jumina J."/>
        </authorList>
    </citation>
    <scope>NUCLEOTIDE SEQUENCE [LARGE SCALE GENOMIC DNA]</scope>
    <source>
        <strain evidence="14 15">BBR56</strain>
    </source>
</reference>
<feature type="modified residue" description="4-aspartylphosphate" evidence="7">
    <location>
        <position position="1160"/>
    </location>
</feature>
<keyword evidence="9" id="KW-1133">Transmembrane helix</keyword>
<evidence type="ECO:0000256" key="3">
    <source>
        <dbReference type="ARBA" id="ARBA00022553"/>
    </source>
</evidence>
<feature type="chain" id="PRO_5045659274" description="histidine kinase" evidence="10">
    <location>
        <begin position="26"/>
        <end position="1361"/>
    </location>
</feature>
<protein>
    <recommendedName>
        <fullName evidence="2">histidine kinase</fullName>
        <ecNumber evidence="2">2.7.13.3</ecNumber>
    </recommendedName>
</protein>
<dbReference type="PROSITE" id="PS01124">
    <property type="entry name" value="HTH_ARAC_FAMILY_2"/>
    <property type="match status" value="1"/>
</dbReference>
<dbReference type="CDD" id="cd00082">
    <property type="entry name" value="HisKA"/>
    <property type="match status" value="1"/>
</dbReference>
<evidence type="ECO:0000256" key="6">
    <source>
        <dbReference type="ARBA" id="ARBA00023163"/>
    </source>
</evidence>
<evidence type="ECO:0000256" key="9">
    <source>
        <dbReference type="SAM" id="Phobius"/>
    </source>
</evidence>
<dbReference type="InterPro" id="IPR013783">
    <property type="entry name" value="Ig-like_fold"/>
</dbReference>
<dbReference type="SUPFAM" id="SSF47384">
    <property type="entry name" value="Homodimeric domain of signal transducing histidine kinase"/>
    <property type="match status" value="1"/>
</dbReference>
<dbReference type="InterPro" id="IPR018062">
    <property type="entry name" value="HTH_AraC-typ_CS"/>
</dbReference>
<dbReference type="Gene3D" id="1.10.10.60">
    <property type="entry name" value="Homeodomain-like"/>
    <property type="match status" value="1"/>
</dbReference>
<feature type="domain" description="Response regulatory" evidence="13">
    <location>
        <begin position="1112"/>
        <end position="1227"/>
    </location>
</feature>
<evidence type="ECO:0000259" key="11">
    <source>
        <dbReference type="PROSITE" id="PS01124"/>
    </source>
</evidence>
<keyword evidence="5" id="KW-0238">DNA-binding</keyword>